<evidence type="ECO:0000256" key="11">
    <source>
        <dbReference type="ARBA" id="ARBA00023204"/>
    </source>
</evidence>
<evidence type="ECO:0000256" key="4">
    <source>
        <dbReference type="ARBA" id="ARBA00017273"/>
    </source>
</evidence>
<evidence type="ECO:0000256" key="1">
    <source>
        <dbReference type="ARBA" id="ARBA00004496"/>
    </source>
</evidence>
<dbReference type="Pfam" id="PF07733">
    <property type="entry name" value="DNA_pol3_alpha"/>
    <property type="match status" value="1"/>
</dbReference>
<dbReference type="InterPro" id="IPR029460">
    <property type="entry name" value="DNAPol_HHH"/>
</dbReference>
<evidence type="ECO:0000256" key="2">
    <source>
        <dbReference type="ARBA" id="ARBA00007391"/>
    </source>
</evidence>
<keyword evidence="7 13" id="KW-0548">Nucleotidyltransferase</keyword>
<dbReference type="HAMAP" id="MF_01902">
    <property type="entry name" value="DNApol_error_prone"/>
    <property type="match status" value="1"/>
</dbReference>
<evidence type="ECO:0000256" key="5">
    <source>
        <dbReference type="ARBA" id="ARBA00022490"/>
    </source>
</evidence>
<evidence type="ECO:0000256" key="13">
    <source>
        <dbReference type="HAMAP-Rule" id="MF_01902"/>
    </source>
</evidence>
<dbReference type="InterPro" id="IPR023073">
    <property type="entry name" value="DnaE2"/>
</dbReference>
<evidence type="ECO:0000313" key="16">
    <source>
        <dbReference type="EMBL" id="GAA2611324.1"/>
    </source>
</evidence>
<comment type="function">
    <text evidence="13">DNA polymerase involved in damage-induced mutagenesis and translesion synthesis (TLS). It is not the major replicative DNA polymerase.</text>
</comment>
<dbReference type="Gene3D" id="3.20.20.140">
    <property type="entry name" value="Metal-dependent hydrolases"/>
    <property type="match status" value="1"/>
</dbReference>
<dbReference type="NCBIfam" id="TIGR00594">
    <property type="entry name" value="polc"/>
    <property type="match status" value="1"/>
</dbReference>
<dbReference type="InterPro" id="IPR004365">
    <property type="entry name" value="NA-bd_OB_tRNA"/>
</dbReference>
<dbReference type="InterPro" id="IPR004013">
    <property type="entry name" value="PHP_dom"/>
</dbReference>
<proteinExistence type="inferred from homology"/>
<dbReference type="InterPro" id="IPR040982">
    <property type="entry name" value="DNA_pol3_finger"/>
</dbReference>
<dbReference type="EC" id="2.7.7.7" evidence="3 13"/>
<keyword evidence="10 13" id="KW-0239">DNA-directed DNA polymerase</keyword>
<dbReference type="EMBL" id="BAAATD010000007">
    <property type="protein sequence ID" value="GAA2611324.1"/>
    <property type="molecule type" value="Genomic_DNA"/>
</dbReference>
<evidence type="ECO:0000256" key="14">
    <source>
        <dbReference type="SAM" id="MobiDB-lite"/>
    </source>
</evidence>
<evidence type="ECO:0000256" key="9">
    <source>
        <dbReference type="ARBA" id="ARBA00022763"/>
    </source>
</evidence>
<keyword evidence="11 13" id="KW-0234">DNA repair</keyword>
<evidence type="ECO:0000259" key="15">
    <source>
        <dbReference type="SMART" id="SM00481"/>
    </source>
</evidence>
<comment type="catalytic activity">
    <reaction evidence="12 13">
        <text>DNA(n) + a 2'-deoxyribonucleoside 5'-triphosphate = DNA(n+1) + diphosphate</text>
        <dbReference type="Rhea" id="RHEA:22508"/>
        <dbReference type="Rhea" id="RHEA-COMP:17339"/>
        <dbReference type="Rhea" id="RHEA-COMP:17340"/>
        <dbReference type="ChEBI" id="CHEBI:33019"/>
        <dbReference type="ChEBI" id="CHEBI:61560"/>
        <dbReference type="ChEBI" id="CHEBI:173112"/>
        <dbReference type="EC" id="2.7.7.7"/>
    </reaction>
</comment>
<keyword evidence="9 13" id="KW-0227">DNA damage</keyword>
<feature type="domain" description="Polymerase/histidinol phosphatase N-terminal" evidence="15">
    <location>
        <begin position="53"/>
        <end position="120"/>
    </location>
</feature>
<dbReference type="Gene3D" id="1.10.150.870">
    <property type="match status" value="1"/>
</dbReference>
<keyword evidence="5 13" id="KW-0963">Cytoplasm</keyword>
<comment type="caution">
    <text evidence="16">The sequence shown here is derived from an EMBL/GenBank/DDBJ whole genome shotgun (WGS) entry which is preliminary data.</text>
</comment>
<dbReference type="InterPro" id="IPR011708">
    <property type="entry name" value="DNA_pol3_alpha_NTPase_dom"/>
</dbReference>
<comment type="similarity">
    <text evidence="2 13">Belongs to the DNA polymerase type-C family. DnaE2 subfamily.</text>
</comment>
<dbReference type="SMART" id="SM00481">
    <property type="entry name" value="POLIIIAc"/>
    <property type="match status" value="1"/>
</dbReference>
<dbReference type="SUPFAM" id="SSF89550">
    <property type="entry name" value="PHP domain-like"/>
    <property type="match status" value="1"/>
</dbReference>
<organism evidence="16 17">
    <name type="scientific">Actinomadura fulvescens</name>
    <dbReference type="NCBI Taxonomy" id="46160"/>
    <lineage>
        <taxon>Bacteria</taxon>
        <taxon>Bacillati</taxon>
        <taxon>Actinomycetota</taxon>
        <taxon>Actinomycetes</taxon>
        <taxon>Streptosporangiales</taxon>
        <taxon>Thermomonosporaceae</taxon>
        <taxon>Actinomadura</taxon>
    </lineage>
</organism>
<dbReference type="PANTHER" id="PTHR32294:SF4">
    <property type="entry name" value="ERROR-PRONE DNA POLYMERASE"/>
    <property type="match status" value="1"/>
</dbReference>
<name>A0ABN3Q180_9ACTN</name>
<dbReference type="InterPro" id="IPR003141">
    <property type="entry name" value="Pol/His_phosphatase_N"/>
</dbReference>
<evidence type="ECO:0000313" key="17">
    <source>
        <dbReference type="Proteomes" id="UP001501509"/>
    </source>
</evidence>
<dbReference type="PANTHER" id="PTHR32294">
    <property type="entry name" value="DNA POLYMERASE III SUBUNIT ALPHA"/>
    <property type="match status" value="1"/>
</dbReference>
<dbReference type="NCBIfam" id="NF004225">
    <property type="entry name" value="PRK05672.1"/>
    <property type="match status" value="1"/>
</dbReference>
<dbReference type="Pfam" id="PF17657">
    <property type="entry name" value="DNA_pol3_finger"/>
    <property type="match status" value="1"/>
</dbReference>
<feature type="region of interest" description="Disordered" evidence="14">
    <location>
        <begin position="844"/>
        <end position="870"/>
    </location>
</feature>
<dbReference type="Pfam" id="PF01336">
    <property type="entry name" value="tRNA_anti-codon"/>
    <property type="match status" value="1"/>
</dbReference>
<keyword evidence="6 13" id="KW-0808">Transferase</keyword>
<dbReference type="Pfam" id="PF14579">
    <property type="entry name" value="HHH_6"/>
    <property type="match status" value="1"/>
</dbReference>
<dbReference type="RefSeq" id="WP_344544972.1">
    <property type="nucleotide sequence ID" value="NZ_BAAATD010000007.1"/>
</dbReference>
<evidence type="ECO:0000256" key="3">
    <source>
        <dbReference type="ARBA" id="ARBA00012417"/>
    </source>
</evidence>
<dbReference type="InterPro" id="IPR016195">
    <property type="entry name" value="Pol/histidinol_Pase-like"/>
</dbReference>
<dbReference type="InterPro" id="IPR004805">
    <property type="entry name" value="DnaE2/DnaE/PolC"/>
</dbReference>
<keyword evidence="17" id="KW-1185">Reference proteome</keyword>
<dbReference type="Pfam" id="PF02811">
    <property type="entry name" value="PHP"/>
    <property type="match status" value="1"/>
</dbReference>
<accession>A0ABN3Q180</accession>
<sequence length="1195" mass="129395">MGWHNPPISWRDFEKRLSWRSDGEERPRDEVEERPEAARAAAVRRSEPEIAWAELHCHSSFSFLDGASEPAALAEEAARLGVEAMAITDHDGMYGAVQFAQAANELGVGTIFGAELSLGLPGPQTGEPDPAGEHLLVLARDAAGYGRLCSAITAAQLDGGQKGRPVYDVGKLASAHDGHWAVLTGCRKGAVPAALESGGPAAAERELRRLAEMFGRDNVFVELVDHDQPDDDVRNDLLFELASRTGLGVVASNNVHFAAPGPDARLAQALAAVRARRGLDDMVGWLPAGGTAHVRTGAEMAARLARFPGVRERTVELARSCVFDFKVVAPKLPDWPVPEGHDEASWLRQLVAEGARKRYGPPEREKTPGAYAQIAKELDVIEALGFPGYFLIVHDIVKACEDRDILCQGRGSAANSAVCYALGITGVDAVQHGLLFERFLSPGRDGPPDIDLDIEHRRREDIIQYVYDKYGRKCTAQVANVISYRPRMAVRDAARALGFSPGQQDAWSKGIDPRDPVGAEAEIPTAVTELASRMLKLPRHLGIHSGGMVIADRPVGEVCPIEWATKADRSVLQWDKDDCAAAGLVKFDLLGLGMLAALHDTFDLVAEHHGQRYDLQSIPSEDPLVYDMLCDADTVGVFQVESRAQMATLPRLKPREFYDLVVEVALIRPGPIQGGSVHPYLRRRKGAEPPHCPHPLMRNALARTLGVPLFQEQMMQLAVDCAGFSPAESDLLRQAMGAKRAPERVERLRTRLLEGMAERGIPADIAEDIYEKILGFTGFGFPESHAQSFAHLVYASSWLKRHHPAAFTAALVRNQPMGFYSTQSLYADARRHGVVVRPVDINASGAHPTLEEPVPVESDHPHAPGEPQPAIRMGLTGIRNLGDDVAEAIAAGRPYASMEDLARRVPLSSAALESLATAGAFTNLGVRTPTAHAVTHWRQDSLTAVGGTAPKPADTNPQQQPNGLKQADDRSQQADKPRLTDDDQRQQPGEPRVADDDQRQRVDEPRVADDERRWRQAGDQGRGLSRREALWAAGALAGAGAGQLEGVTPGAAAPPGLPAMTPVEETLADLWATGVSHTHPMAHVREALDELGALSSKRLATAPGETNVVVAGLVTHRQRPPTAGGIVFISLEDETGIINVTCPPQVFQRYRALAVDSQALLVSGRLEKAEGVTSVRATRLRRLPVPGRVRARNFH</sequence>
<evidence type="ECO:0000256" key="6">
    <source>
        <dbReference type="ARBA" id="ARBA00022679"/>
    </source>
</evidence>
<evidence type="ECO:0000256" key="7">
    <source>
        <dbReference type="ARBA" id="ARBA00022695"/>
    </source>
</evidence>
<gene>
    <name evidence="13 16" type="primary">dnaE2</name>
    <name evidence="16" type="ORF">GCM10010411_52230</name>
</gene>
<comment type="subcellular location">
    <subcellularLocation>
        <location evidence="1 13">Cytoplasm</location>
    </subcellularLocation>
</comment>
<reference evidence="16 17" key="1">
    <citation type="journal article" date="2019" name="Int. J. Syst. Evol. Microbiol.">
        <title>The Global Catalogue of Microorganisms (GCM) 10K type strain sequencing project: providing services to taxonomists for standard genome sequencing and annotation.</title>
        <authorList>
            <consortium name="The Broad Institute Genomics Platform"/>
            <consortium name="The Broad Institute Genome Sequencing Center for Infectious Disease"/>
            <person name="Wu L."/>
            <person name="Ma J."/>
        </authorList>
    </citation>
    <scope>NUCLEOTIDE SEQUENCE [LARGE SCALE GENOMIC DNA]</scope>
    <source>
        <strain evidence="16 17">JCM 6833</strain>
    </source>
</reference>
<keyword evidence="8 13" id="KW-0235">DNA replication</keyword>
<feature type="region of interest" description="Disordered" evidence="14">
    <location>
        <begin position="944"/>
        <end position="1024"/>
    </location>
</feature>
<evidence type="ECO:0000256" key="12">
    <source>
        <dbReference type="ARBA" id="ARBA00049244"/>
    </source>
</evidence>
<feature type="compositionally biased region" description="Basic and acidic residues" evidence="14">
    <location>
        <begin position="992"/>
        <end position="1016"/>
    </location>
</feature>
<dbReference type="CDD" id="cd04485">
    <property type="entry name" value="DnaE_OBF"/>
    <property type="match status" value="1"/>
</dbReference>
<feature type="compositionally biased region" description="Basic and acidic residues" evidence="14">
    <location>
        <begin position="966"/>
        <end position="985"/>
    </location>
</feature>
<evidence type="ECO:0000256" key="8">
    <source>
        <dbReference type="ARBA" id="ARBA00022705"/>
    </source>
</evidence>
<dbReference type="Proteomes" id="UP001501509">
    <property type="component" value="Unassembled WGS sequence"/>
</dbReference>
<protein>
    <recommendedName>
        <fullName evidence="4 13">Error-prone DNA polymerase</fullName>
        <ecNumber evidence="3 13">2.7.7.7</ecNumber>
    </recommendedName>
</protein>
<evidence type="ECO:0000256" key="10">
    <source>
        <dbReference type="ARBA" id="ARBA00022932"/>
    </source>
</evidence>